<keyword evidence="2" id="KW-1185">Reference proteome</keyword>
<reference evidence="2" key="1">
    <citation type="journal article" date="2022" name="Mol. Ecol. Resour.">
        <title>The genomes of chicory, endive, great burdock and yacon provide insights into Asteraceae palaeo-polyploidization history and plant inulin production.</title>
        <authorList>
            <person name="Fan W."/>
            <person name="Wang S."/>
            <person name="Wang H."/>
            <person name="Wang A."/>
            <person name="Jiang F."/>
            <person name="Liu H."/>
            <person name="Zhao H."/>
            <person name="Xu D."/>
            <person name="Zhang Y."/>
        </authorList>
    </citation>
    <scope>NUCLEOTIDE SEQUENCE [LARGE SCALE GENOMIC DNA]</scope>
    <source>
        <strain evidence="2">cv. Yunnan</strain>
    </source>
</reference>
<dbReference type="Proteomes" id="UP001056120">
    <property type="component" value="Linkage Group LG10"/>
</dbReference>
<gene>
    <name evidence="1" type="ORF">L1987_32073</name>
</gene>
<protein>
    <submittedName>
        <fullName evidence="1">Uncharacterized protein</fullName>
    </submittedName>
</protein>
<name>A0ACB9I890_9ASTR</name>
<proteinExistence type="predicted"/>
<reference evidence="1 2" key="2">
    <citation type="journal article" date="2022" name="Mol. Ecol. Resour.">
        <title>The genomes of chicory, endive, great burdock and yacon provide insights into Asteraceae paleo-polyploidization history and plant inulin production.</title>
        <authorList>
            <person name="Fan W."/>
            <person name="Wang S."/>
            <person name="Wang H."/>
            <person name="Wang A."/>
            <person name="Jiang F."/>
            <person name="Liu H."/>
            <person name="Zhao H."/>
            <person name="Xu D."/>
            <person name="Zhang Y."/>
        </authorList>
    </citation>
    <scope>NUCLEOTIDE SEQUENCE [LARGE SCALE GENOMIC DNA]</scope>
    <source>
        <strain evidence="2">cv. Yunnan</strain>
        <tissue evidence="1">Leaves</tissue>
    </source>
</reference>
<accession>A0ACB9I890</accession>
<dbReference type="EMBL" id="CM042027">
    <property type="protein sequence ID" value="KAI3803908.1"/>
    <property type="molecule type" value="Genomic_DNA"/>
</dbReference>
<evidence type="ECO:0000313" key="2">
    <source>
        <dbReference type="Proteomes" id="UP001056120"/>
    </source>
</evidence>
<comment type="caution">
    <text evidence="1">The sequence shown here is derived from an EMBL/GenBank/DDBJ whole genome shotgun (WGS) entry which is preliminary data.</text>
</comment>
<sequence>MTSSPHPLLAPISNLGEAMERRGAQTLRPHSTKTLDFHFALGVNFRIQVFASLLNHIHNLLYAFCLFDFNFASNTDINSRFF</sequence>
<evidence type="ECO:0000313" key="1">
    <source>
        <dbReference type="EMBL" id="KAI3803908.1"/>
    </source>
</evidence>
<organism evidence="1 2">
    <name type="scientific">Smallanthus sonchifolius</name>
    <dbReference type="NCBI Taxonomy" id="185202"/>
    <lineage>
        <taxon>Eukaryota</taxon>
        <taxon>Viridiplantae</taxon>
        <taxon>Streptophyta</taxon>
        <taxon>Embryophyta</taxon>
        <taxon>Tracheophyta</taxon>
        <taxon>Spermatophyta</taxon>
        <taxon>Magnoliopsida</taxon>
        <taxon>eudicotyledons</taxon>
        <taxon>Gunneridae</taxon>
        <taxon>Pentapetalae</taxon>
        <taxon>asterids</taxon>
        <taxon>campanulids</taxon>
        <taxon>Asterales</taxon>
        <taxon>Asteraceae</taxon>
        <taxon>Asteroideae</taxon>
        <taxon>Heliantheae alliance</taxon>
        <taxon>Millerieae</taxon>
        <taxon>Smallanthus</taxon>
    </lineage>
</organism>